<evidence type="ECO:0000256" key="1">
    <source>
        <dbReference type="ARBA" id="ARBA00004613"/>
    </source>
</evidence>
<name>A0A840FUB1_9BURK</name>
<reference evidence="6 7" key="1">
    <citation type="submission" date="2020-08" db="EMBL/GenBank/DDBJ databases">
        <title>Genomic Encyclopedia of Type Strains, Phase IV (KMG-V): Genome sequencing to study the core and pangenomes of soil and plant-associated prokaryotes.</title>
        <authorList>
            <person name="Whitman W."/>
        </authorList>
    </citation>
    <scope>NUCLEOTIDE SEQUENCE [LARGE SCALE GENOMIC DNA]</scope>
    <source>
        <strain evidence="6 7">34/80</strain>
    </source>
</reference>
<evidence type="ECO:0000313" key="6">
    <source>
        <dbReference type="EMBL" id="MBB4223000.1"/>
    </source>
</evidence>
<gene>
    <name evidence="6" type="ORF">GGD71_003782</name>
</gene>
<comment type="caution">
    <text evidence="6">The sequence shown here is derived from an EMBL/GenBank/DDBJ whole genome shotgun (WGS) entry which is preliminary data.</text>
</comment>
<dbReference type="InterPro" id="IPR012334">
    <property type="entry name" value="Pectin_lyas_fold"/>
</dbReference>
<dbReference type="PANTHER" id="PTHR12338">
    <property type="entry name" value="AUTOTRANSPORTER"/>
    <property type="match status" value="1"/>
</dbReference>
<dbReference type="PANTHER" id="PTHR12338:SF8">
    <property type="entry name" value="HEME_HEMOPEXIN-BINDING PROTEIN"/>
    <property type="match status" value="1"/>
</dbReference>
<evidence type="ECO:0000259" key="5">
    <source>
        <dbReference type="SMART" id="SM00912"/>
    </source>
</evidence>
<dbReference type="NCBIfam" id="TIGR01901">
    <property type="entry name" value="adhes_NPXG"/>
    <property type="match status" value="1"/>
</dbReference>
<dbReference type="SMART" id="SM00912">
    <property type="entry name" value="Haemagg_act"/>
    <property type="match status" value="1"/>
</dbReference>
<evidence type="ECO:0000256" key="3">
    <source>
        <dbReference type="ARBA" id="ARBA00022729"/>
    </source>
</evidence>
<comment type="subcellular location">
    <subcellularLocation>
        <location evidence="1">Secreted</location>
    </subcellularLocation>
</comment>
<dbReference type="RefSeq" id="WP_184639954.1">
    <property type="nucleotide sequence ID" value="NZ_JACIFZ010000004.1"/>
</dbReference>
<keyword evidence="3 4" id="KW-0732">Signal</keyword>
<dbReference type="SUPFAM" id="SSF51126">
    <property type="entry name" value="Pectin lyase-like"/>
    <property type="match status" value="1"/>
</dbReference>
<accession>A0A840FUB1</accession>
<dbReference type="EMBL" id="JACIFZ010000004">
    <property type="protein sequence ID" value="MBB4223000.1"/>
    <property type="molecule type" value="Genomic_DNA"/>
</dbReference>
<feature type="domain" description="Filamentous haemagglutinin FhaB/tRNA nuclease CdiA-like TPS" evidence="5">
    <location>
        <begin position="34"/>
        <end position="159"/>
    </location>
</feature>
<dbReference type="InterPro" id="IPR050909">
    <property type="entry name" value="Bact_Autotransporter_VF"/>
</dbReference>
<dbReference type="GO" id="GO:0005576">
    <property type="term" value="C:extracellular region"/>
    <property type="evidence" value="ECO:0007669"/>
    <property type="project" value="UniProtKB-SubCell"/>
</dbReference>
<dbReference type="Pfam" id="PF18676">
    <property type="entry name" value="MBG_2"/>
    <property type="match status" value="1"/>
</dbReference>
<evidence type="ECO:0000313" key="7">
    <source>
        <dbReference type="Proteomes" id="UP000524450"/>
    </source>
</evidence>
<keyword evidence="2" id="KW-0964">Secreted</keyword>
<feature type="chain" id="PRO_5033054529" evidence="4">
    <location>
        <begin position="35"/>
        <end position="1802"/>
    </location>
</feature>
<proteinExistence type="predicted"/>
<sequence length="1802" mass="177564">MKQRNPSSRAQFRRLQLRPIALSLICAGAAPAMAQVLPTGFNSIAGGVTMTQNGSVMNINQPSLRSIASWQTFSIGAGGTVNIAQPSTRAVLLNRVVGDGMSIQASRIDGTLRTSLIGNPNLPGGSVFLINPSGIVFGKGASVNVGGLVASTLDIANDNFMPAGSENKAFDKSEQLVFAGPANSLAQVRLEQGASITAGPGGTVALVGGSVRNDGEINVARGSVGLVSASKLTMNLDFDGDGLTTFKVPLDGQTTFKLADLQATDKTTTAQLMNTGNVAADGGRVVLMAAAADVDARQLVVSQTGVIRARSLSSRNGEIVLDGGQSGARSNEMLLGGTIDASGTEAGVAGGSITASADYVRLSGLAADASGSNGGSIQVTGNAAVSMSADSVLRSNATGANGQGGTVDLSAGYVHVSGQIQARGAGSGAGGTITTTARQVEVTELAQVDAAGGASGANGKWVVESKGTLNVDNTVPAYEPADYGLNTADTRLSSVAIGNALGRATDVTLRTGSNDGESNDVVFQDGAGIVKTEGRDARLTVDSLRDIQMFSGSSIRSESGALHVDFNANATGGSDGGVIELNNASIATNGGNIRFYGQGDAANGYAVGGIAPTDGGPNVGRAGVSLFDSSLNTCAMASGNCGGSGSIVLRGQGTSSSAGDPNYYVSSDGVQVSGTSLTTGGGNIAITGVGGIGAGGVLLDNTEGNGTVLRTGTGDVSITGSSRSWTATDPVAVYGGTVDFVDSSFPDVTTSNIGGISMRSATIDSGGRVAIDGTGGDMQGLTANSAFLTSASAANGGGGVSYAAGNGVTIFGGSITAGAGRDITISGTAGGKSFTVDGAVATLGADASAVALAMEAGGTVRAEGGRIAIDGRGGDVLVGRVNVRDVPSGTVFVPVLDVSSSTGAGGTVSLAGRNVLVIDAFDDVTTIDAGGAGQSGTIDVRATNSIAISDQASLRANAKSASGNGGTINVIAGDTLRGYGSISARGGASGGNGGSIETSAPHFDLTGLRVDASAPVGTAGKWTIDPYNVTITHGTASGSLTGDPFVPLANSTVQDGDINAALDKGTSVTITTGTGGLASDGNINFDTLAAIQRTTGGSPVTFQLDAAHNISGSGNSNSIQSAGGALDVVFNAGAGGQGGAISFNGSIATNGGNVTMNADAGPSAGSAISLNGTTIDTRTTAAGDGGPSGFVQLSGTRSLPPTIFNTVPTVDLTGVSIRSSSGDVSITGTGQHGDGVRIQNGTAASQILTTSGDISITGIGASYNYSMSPLAVQSVDITGATIIRSVDGNIAIRGLATPGPLDAPSSGVLVAGTALVTTLGAGNIDIAGESQTNGAGVTIGAGASVNGNNNVVLRASNDGTSDAVVLNGTVRAGSVLNLRPGGVDAAGNAVDRTANPITLGGTAANGFAVSADEFTRLDAPAIVAGSNAHAGNINVVGPLTVPGALTLQNTGGGGGIQLGGALTAATVGLISGGNITQTASAPITAGTLLARSTGGSVLLDQAANNVSADTLGGSAAGAFRYVDVDTVKLGSVSVTGYDAAGNLPQIVSASSMAADTVAVRTLSGDLLLGTNVSSTGGVDLVAGSRFQNTGGYTIAGAPWRVWADTWVGETRGGLAGSGLYPNLYHCSYSGLCAVSIPAGANHFIYAQQPVATVLIGNASRPFGYPNPLFSYLVTGLILGDTGAGFSGFMFSPALQASPPGVYPINGAFTSAEGYAVNVVPGNLFVNQMPDLPRPDALRDLPATWVYDRNIGPPPICFATGPLDGDRATQGGDVLAREWSRVRSRPNLSSCVDTEKRNGCADF</sequence>
<dbReference type="InterPro" id="IPR041286">
    <property type="entry name" value="MBG_2"/>
</dbReference>
<evidence type="ECO:0000256" key="2">
    <source>
        <dbReference type="ARBA" id="ARBA00022525"/>
    </source>
</evidence>
<dbReference type="Proteomes" id="UP000524450">
    <property type="component" value="Unassembled WGS sequence"/>
</dbReference>
<dbReference type="InterPro" id="IPR011050">
    <property type="entry name" value="Pectin_lyase_fold/virulence"/>
</dbReference>
<dbReference type="Pfam" id="PF05860">
    <property type="entry name" value="TPS"/>
    <property type="match status" value="1"/>
</dbReference>
<evidence type="ECO:0000256" key="4">
    <source>
        <dbReference type="SAM" id="SignalP"/>
    </source>
</evidence>
<organism evidence="6 7">
    <name type="scientific">Variovorax guangxiensis</name>
    <dbReference type="NCBI Taxonomy" id="1775474"/>
    <lineage>
        <taxon>Bacteria</taxon>
        <taxon>Pseudomonadati</taxon>
        <taxon>Pseudomonadota</taxon>
        <taxon>Betaproteobacteria</taxon>
        <taxon>Burkholderiales</taxon>
        <taxon>Comamonadaceae</taxon>
        <taxon>Variovorax</taxon>
    </lineage>
</organism>
<protein>
    <submittedName>
        <fullName evidence="6">Filamentous hemagglutinin family protein</fullName>
    </submittedName>
</protein>
<dbReference type="InterPro" id="IPR008638">
    <property type="entry name" value="FhaB/CdiA-like_TPS"/>
</dbReference>
<feature type="signal peptide" evidence="4">
    <location>
        <begin position="1"/>
        <end position="34"/>
    </location>
</feature>
<dbReference type="Gene3D" id="2.160.20.10">
    <property type="entry name" value="Single-stranded right-handed beta-helix, Pectin lyase-like"/>
    <property type="match status" value="2"/>
</dbReference>